<sequence length="1029" mass="113382">MASTNRFMMRGLTQYIADLRACRVRELEEKRINKEMAHIRQKFKEGNLDGYSRKKYLSKIVFTYILGYPVDIGHMEAVNLISSTKYSEKQIGYLALTLLMHENSDLVRLVVNSIRKDLDDLNEVNNCLALHAIANIGGTEMAEALGPDVHRLLISPTSRSFVKKKAALTLLRLYRKNPEAIPAEEWAPRIVAILDDEDLGVTTAVTSLVMSLTQDFPEAYSIAYPKAVDRMARLVIEEDFSEDYVYYKVPNPWLQVKLLRLLQYWPATEEPTVRMTLDNVLQTILKLAYTSPKNVQHNNAQNAILFEAINLAIHLDPESSIVTKASSLLGRFILSRETNVRYLGLDTMAHLAACAESLEPIKIHQGTIILSLRDRDISVRRRGLDLLYSMCDVSNAKAIVGELLRYLSTADYALREELVLKIAILTEKFATEYSWYVDTILQLVSSAGDHVGEEVWFRVIQIVTNNEDVQEYAATKVFEHLQSASCHENLIKVGGYVLGEYGHLIANNPGASPIEQFHALHSRSHLCSQPTRALLLSTYVKWLNLFPEIREQIMYVLNRYTHVLDAELQQRACEYVALAKLPSDELLQVVCDEMPPFPEKSSLLLNRLQKKHGDTGDKRTWIIGGKEVNRNRDDVRMESLKKGQVNGGAMPTGGPAHTVIPSEHAPDLTTADANGTVNGTNGAMSTSMDRQDSNDLLSGLEGLDLTSSADTGMGPTAEAADGGNSADQALLGGSSSAAKSGSTSPIVTRESSSSAFIAPAMTGGGSSFGGPPQFTSGHEKSFHRICYSNEGVLFEDAQLQIGIKSEFHGKQGRIALYFGNKISVGFSSFSLQVRSQEPEALTCFMTKMPPSSLGAMTQVQQVLQLECKDFFTSPPILRIQYLAGSMQDLTLRLPVVVSKFIEPVQLGSVDFFERWKQIGGPPREAQKIFGNFKLTSSGAVDVARNKKFIGGMRLGVLEGIDPNASNIVAAGVLHMTSGKVGCLVRVEPNAQAKLCRATIRTTNDLVSAELLKLIVSGMTGDANVLLNSA</sequence>
<dbReference type="PIRSF" id="PIRSF037091">
    <property type="entry name" value="AP2_complex_alpha"/>
    <property type="match status" value="1"/>
</dbReference>
<organism evidence="11 12">
    <name type="scientific">Pseudomicrostroma glucosiphilum</name>
    <dbReference type="NCBI Taxonomy" id="1684307"/>
    <lineage>
        <taxon>Eukaryota</taxon>
        <taxon>Fungi</taxon>
        <taxon>Dikarya</taxon>
        <taxon>Basidiomycota</taxon>
        <taxon>Ustilaginomycotina</taxon>
        <taxon>Exobasidiomycetes</taxon>
        <taxon>Microstromatales</taxon>
        <taxon>Microstromatales incertae sedis</taxon>
        <taxon>Pseudomicrostroma</taxon>
    </lineage>
</organism>
<evidence type="ECO:0000256" key="2">
    <source>
        <dbReference type="ARBA" id="ARBA00022448"/>
    </source>
</evidence>
<protein>
    <recommendedName>
        <fullName evidence="7">AP-2 complex subunit alpha</fullName>
    </recommendedName>
</protein>
<dbReference type="STRING" id="1684307.A0A316U230"/>
<feature type="domain" description="Clathrin adaptor alpha/beta/gamma-adaptin appendage Ig-like subdomain" evidence="10">
    <location>
        <begin position="783"/>
        <end position="894"/>
    </location>
</feature>
<comment type="subcellular location">
    <subcellularLocation>
        <location evidence="1">Membrane</location>
        <location evidence="1">Coated pit</location>
        <topology evidence="1">Peripheral membrane protein</topology>
        <orientation evidence="1">Cytoplasmic side</orientation>
    </subcellularLocation>
</comment>
<dbReference type="Pfam" id="PF02296">
    <property type="entry name" value="Alpha_adaptin_C"/>
    <property type="match status" value="1"/>
</dbReference>
<dbReference type="EMBL" id="KZ819336">
    <property type="protein sequence ID" value="PWN18483.1"/>
    <property type="molecule type" value="Genomic_DNA"/>
</dbReference>
<dbReference type="GO" id="GO:0035615">
    <property type="term" value="F:clathrin adaptor activity"/>
    <property type="evidence" value="ECO:0007669"/>
    <property type="project" value="InterPro"/>
</dbReference>
<dbReference type="GO" id="GO:0072583">
    <property type="term" value="P:clathrin-dependent endocytosis"/>
    <property type="evidence" value="ECO:0007669"/>
    <property type="project" value="InterPro"/>
</dbReference>
<dbReference type="Proteomes" id="UP000245942">
    <property type="component" value="Unassembled WGS sequence"/>
</dbReference>
<dbReference type="SUPFAM" id="SSF55711">
    <property type="entry name" value="Subdomain of clathrin and coatomer appendage domain"/>
    <property type="match status" value="1"/>
</dbReference>
<feature type="region of interest" description="Disordered" evidence="9">
    <location>
        <begin position="662"/>
        <end position="752"/>
    </location>
</feature>
<evidence type="ECO:0000256" key="4">
    <source>
        <dbReference type="ARBA" id="ARBA00022927"/>
    </source>
</evidence>
<dbReference type="InterPro" id="IPR012295">
    <property type="entry name" value="TBP_dom_sf"/>
</dbReference>
<dbReference type="OrthoDB" id="28053at2759"/>
<evidence type="ECO:0000259" key="10">
    <source>
        <dbReference type="SMART" id="SM00809"/>
    </source>
</evidence>
<dbReference type="InterPro" id="IPR050840">
    <property type="entry name" value="Adaptor_Complx_Large_Subunit"/>
</dbReference>
<dbReference type="Pfam" id="PF01602">
    <property type="entry name" value="Adaptin_N"/>
    <property type="match status" value="1"/>
</dbReference>
<evidence type="ECO:0000256" key="8">
    <source>
        <dbReference type="PIRSR" id="PIRSR037091-1"/>
    </source>
</evidence>
<evidence type="ECO:0000256" key="3">
    <source>
        <dbReference type="ARBA" id="ARBA00022583"/>
    </source>
</evidence>
<feature type="compositionally biased region" description="Low complexity" evidence="9">
    <location>
        <begin position="725"/>
        <end position="744"/>
    </location>
</feature>
<dbReference type="InterPro" id="IPR009028">
    <property type="entry name" value="Coatomer/calthrin_app_sub_C"/>
</dbReference>
<dbReference type="SUPFAM" id="SSF48371">
    <property type="entry name" value="ARM repeat"/>
    <property type="match status" value="1"/>
</dbReference>
<dbReference type="InterPro" id="IPR011989">
    <property type="entry name" value="ARM-like"/>
</dbReference>
<dbReference type="SUPFAM" id="SSF49348">
    <property type="entry name" value="Clathrin adaptor appendage domain"/>
    <property type="match status" value="1"/>
</dbReference>
<reference evidence="11 12" key="1">
    <citation type="journal article" date="2018" name="Mol. Biol. Evol.">
        <title>Broad Genomic Sampling Reveals a Smut Pathogenic Ancestry of the Fungal Clade Ustilaginomycotina.</title>
        <authorList>
            <person name="Kijpornyongpan T."/>
            <person name="Mondo S.J."/>
            <person name="Barry K."/>
            <person name="Sandor L."/>
            <person name="Lee J."/>
            <person name="Lipzen A."/>
            <person name="Pangilinan J."/>
            <person name="LaButti K."/>
            <person name="Hainaut M."/>
            <person name="Henrissat B."/>
            <person name="Grigoriev I.V."/>
            <person name="Spatafora J.W."/>
            <person name="Aime M.C."/>
        </authorList>
    </citation>
    <scope>NUCLEOTIDE SEQUENCE [LARGE SCALE GENOMIC DNA]</scope>
    <source>
        <strain evidence="11 12">MCA 4718</strain>
    </source>
</reference>
<dbReference type="FunFam" id="1.25.10.10:FF:000020">
    <property type="entry name" value="AP-2 complex subunit alpha"/>
    <property type="match status" value="1"/>
</dbReference>
<evidence type="ECO:0000256" key="1">
    <source>
        <dbReference type="ARBA" id="ARBA00004277"/>
    </source>
</evidence>
<feature type="compositionally biased region" description="Polar residues" evidence="9">
    <location>
        <begin position="671"/>
        <end position="688"/>
    </location>
</feature>
<feature type="binding site" evidence="8">
    <location>
        <begin position="55"/>
        <end position="59"/>
    </location>
    <ligand>
        <name>a 1,2-diacyl-sn-glycero-3-phospho-(1D-myo-inositol-3,4,5-trisphosphate)</name>
        <dbReference type="ChEBI" id="CHEBI:57836"/>
    </ligand>
</feature>
<comment type="function">
    <text evidence="7">Adaptins are components of the adaptor complexes which link clathrin to receptors in coated vesicles. Clathrin-associated protein complexes are believed to interact with the cytoplasmic tails of membrane proteins, leading to their selection and concentration.</text>
</comment>
<feature type="binding site" evidence="8">
    <location>
        <position position="42"/>
    </location>
    <ligand>
        <name>a 1,2-diacyl-sn-glycero-3-phospho-(1D-myo-inositol-3,4,5-trisphosphate)</name>
        <dbReference type="ChEBI" id="CHEBI:57836"/>
    </ligand>
</feature>
<evidence type="ECO:0000313" key="11">
    <source>
        <dbReference type="EMBL" id="PWN18483.1"/>
    </source>
</evidence>
<proteinExistence type="inferred from homology"/>
<accession>A0A316U230</accession>
<dbReference type="InterPro" id="IPR003164">
    <property type="entry name" value="Clathrin_a-adaptin_app_sub_C"/>
</dbReference>
<dbReference type="InterPro" id="IPR013041">
    <property type="entry name" value="Clathrin_app_Ig-like_sf"/>
</dbReference>
<keyword evidence="12" id="KW-1185">Reference proteome</keyword>
<dbReference type="Gene3D" id="2.60.40.1230">
    <property type="match status" value="1"/>
</dbReference>
<evidence type="ECO:0000256" key="6">
    <source>
        <dbReference type="ARBA" id="ARBA00023176"/>
    </source>
</evidence>
<comment type="similarity">
    <text evidence="7">Belongs to the adaptor complexes large subunit family.</text>
</comment>
<dbReference type="InterPro" id="IPR017104">
    <property type="entry name" value="AP2_complex_asu"/>
</dbReference>
<dbReference type="GO" id="GO:0006886">
    <property type="term" value="P:intracellular protein transport"/>
    <property type="evidence" value="ECO:0007669"/>
    <property type="project" value="UniProtKB-UniRule"/>
</dbReference>
<feature type="binding site" evidence="8">
    <location>
        <position position="51"/>
    </location>
    <ligand>
        <name>a 1,2-diacyl-sn-glycero-3-phospho-(1D-myo-inositol-3,4,5-trisphosphate)</name>
        <dbReference type="ChEBI" id="CHEBI:57836"/>
    </ligand>
</feature>
<dbReference type="PANTHER" id="PTHR22780">
    <property type="entry name" value="ADAPTIN, ALPHA/GAMMA/EPSILON"/>
    <property type="match status" value="1"/>
</dbReference>
<keyword evidence="4 7" id="KW-0653">Protein transport</keyword>
<dbReference type="GO" id="GO:0030122">
    <property type="term" value="C:AP-2 adaptor complex"/>
    <property type="evidence" value="ECO:0007669"/>
    <property type="project" value="InterPro"/>
</dbReference>
<dbReference type="SMART" id="SM00809">
    <property type="entry name" value="Alpha_adaptinC2"/>
    <property type="match status" value="1"/>
</dbReference>
<dbReference type="AlphaFoldDB" id="A0A316U230"/>
<keyword evidence="5 7" id="KW-0472">Membrane</keyword>
<dbReference type="Gene3D" id="1.25.10.10">
    <property type="entry name" value="Leucine-rich Repeat Variant"/>
    <property type="match status" value="1"/>
</dbReference>
<keyword evidence="2 7" id="KW-0813">Transport</keyword>
<feature type="binding site" evidence="8">
    <location>
        <begin position="10"/>
        <end position="11"/>
    </location>
    <ligand>
        <name>a 1,2-diacyl-sn-glycero-3-phospho-(1D-myo-inositol-3,4,5-trisphosphate)</name>
        <dbReference type="ChEBI" id="CHEBI:57836"/>
    </ligand>
</feature>
<evidence type="ECO:0000256" key="7">
    <source>
        <dbReference type="PIRNR" id="PIRNR037091"/>
    </source>
</evidence>
<dbReference type="Gene3D" id="3.30.310.10">
    <property type="entry name" value="TATA-Binding Protein"/>
    <property type="match status" value="1"/>
</dbReference>
<keyword evidence="6 7" id="KW-0168">Coated pit</keyword>
<dbReference type="InterPro" id="IPR008152">
    <property type="entry name" value="Clathrin_a/b/g-adaptin_app_Ig"/>
</dbReference>
<gene>
    <name evidence="11" type="ORF">BCV69DRAFT_74864</name>
</gene>
<dbReference type="Pfam" id="PF02883">
    <property type="entry name" value="Alpha_adaptinC2"/>
    <property type="match status" value="1"/>
</dbReference>
<dbReference type="RefSeq" id="XP_025345643.1">
    <property type="nucleotide sequence ID" value="XM_025495498.1"/>
</dbReference>
<dbReference type="InterPro" id="IPR016024">
    <property type="entry name" value="ARM-type_fold"/>
</dbReference>
<name>A0A316U230_9BASI</name>
<dbReference type="InterPro" id="IPR002553">
    <property type="entry name" value="Clathrin/coatomer_adapt-like_N"/>
</dbReference>
<keyword evidence="3 7" id="KW-0254">Endocytosis</keyword>
<evidence type="ECO:0000313" key="12">
    <source>
        <dbReference type="Proteomes" id="UP000245942"/>
    </source>
</evidence>
<evidence type="ECO:0000256" key="5">
    <source>
        <dbReference type="ARBA" id="ARBA00023136"/>
    </source>
</evidence>
<dbReference type="GeneID" id="37017232"/>
<evidence type="ECO:0000256" key="9">
    <source>
        <dbReference type="SAM" id="MobiDB-lite"/>
    </source>
</evidence>